<organism evidence="1 2">
    <name type="scientific">Chryseobacterium oranimense</name>
    <dbReference type="NCBI Taxonomy" id="421058"/>
    <lineage>
        <taxon>Bacteria</taxon>
        <taxon>Pseudomonadati</taxon>
        <taxon>Bacteroidota</taxon>
        <taxon>Flavobacteriia</taxon>
        <taxon>Flavobacteriales</taxon>
        <taxon>Weeksellaceae</taxon>
        <taxon>Chryseobacterium group</taxon>
        <taxon>Chryseobacterium</taxon>
    </lineage>
</organism>
<dbReference type="AlphaFoldDB" id="A0A1M5JPT0"/>
<reference evidence="2" key="1">
    <citation type="submission" date="2016-11" db="EMBL/GenBank/DDBJ databases">
        <authorList>
            <person name="Varghese N."/>
            <person name="Submissions S."/>
        </authorList>
    </citation>
    <scope>NUCLEOTIDE SEQUENCE [LARGE SCALE GENOMIC DNA]</scope>
    <source>
        <strain evidence="2">DSM 19055</strain>
    </source>
</reference>
<evidence type="ECO:0000313" key="1">
    <source>
        <dbReference type="EMBL" id="SHG42564.1"/>
    </source>
</evidence>
<gene>
    <name evidence="1" type="ORF">SAMN05421866_0411</name>
</gene>
<dbReference type="EMBL" id="FQWT01000001">
    <property type="protein sequence ID" value="SHG42564.1"/>
    <property type="molecule type" value="Genomic_DNA"/>
</dbReference>
<sequence>MKLKKRLVLVIGGLMKLELSFQKECICKEKVIADYILSLTLNLCF</sequence>
<accession>A0A1M5JPT0</accession>
<dbReference type="Proteomes" id="UP000184047">
    <property type="component" value="Unassembled WGS sequence"/>
</dbReference>
<evidence type="ECO:0000313" key="2">
    <source>
        <dbReference type="Proteomes" id="UP000184047"/>
    </source>
</evidence>
<proteinExistence type="predicted"/>
<keyword evidence="2" id="KW-1185">Reference proteome</keyword>
<protein>
    <submittedName>
        <fullName evidence="1">Uncharacterized protein</fullName>
    </submittedName>
</protein>
<name>A0A1M5JPT0_9FLAO</name>